<name>A0A6J4I9R7_9PSEU</name>
<gene>
    <name evidence="2" type="ORF">AVDCRST_MAG54-1671</name>
</gene>
<dbReference type="EMBL" id="CADCTH010000225">
    <property type="protein sequence ID" value="CAA9244301.1"/>
    <property type="molecule type" value="Genomic_DNA"/>
</dbReference>
<proteinExistence type="predicted"/>
<reference evidence="2" key="1">
    <citation type="submission" date="2020-02" db="EMBL/GenBank/DDBJ databases">
        <authorList>
            <person name="Meier V. D."/>
        </authorList>
    </citation>
    <scope>NUCLEOTIDE SEQUENCE</scope>
    <source>
        <strain evidence="2">AVDCRST_MAG54</strain>
    </source>
</reference>
<accession>A0A6J4I9R7</accession>
<dbReference type="AlphaFoldDB" id="A0A6J4I9R7"/>
<evidence type="ECO:0000256" key="1">
    <source>
        <dbReference type="SAM" id="MobiDB-lite"/>
    </source>
</evidence>
<sequence length="50" mass="5384">MPVHALSSRRAQDDHASMGPRASRPIGTARSDDRSAVTTLPLSNVRATLR</sequence>
<evidence type="ECO:0000313" key="2">
    <source>
        <dbReference type="EMBL" id="CAA9244301.1"/>
    </source>
</evidence>
<organism evidence="2">
    <name type="scientific">uncultured Actinomycetospora sp</name>
    <dbReference type="NCBI Taxonomy" id="1135996"/>
    <lineage>
        <taxon>Bacteria</taxon>
        <taxon>Bacillati</taxon>
        <taxon>Actinomycetota</taxon>
        <taxon>Actinomycetes</taxon>
        <taxon>Pseudonocardiales</taxon>
        <taxon>Pseudonocardiaceae</taxon>
        <taxon>Actinomycetospora</taxon>
        <taxon>environmental samples</taxon>
    </lineage>
</organism>
<feature type="compositionally biased region" description="Polar residues" evidence="1">
    <location>
        <begin position="36"/>
        <end position="50"/>
    </location>
</feature>
<feature type="region of interest" description="Disordered" evidence="1">
    <location>
        <begin position="1"/>
        <end position="50"/>
    </location>
</feature>
<protein>
    <submittedName>
        <fullName evidence="2">Uncharacterized protein</fullName>
    </submittedName>
</protein>